<evidence type="ECO:0000256" key="2">
    <source>
        <dbReference type="SAM" id="SignalP"/>
    </source>
</evidence>
<dbReference type="InterPro" id="IPR053828">
    <property type="entry name" value="Nucleosidase_C"/>
</dbReference>
<dbReference type="EMBL" id="PKSL01000081">
    <property type="protein sequence ID" value="POW06861.1"/>
    <property type="molecule type" value="Genomic_DNA"/>
</dbReference>
<dbReference type="AlphaFoldDB" id="A0A2S4VBH1"/>
<feature type="signal peptide" evidence="2">
    <location>
        <begin position="1"/>
        <end position="32"/>
    </location>
</feature>
<dbReference type="Gene3D" id="3.90.780.10">
    <property type="entry name" value="5'-Nucleotidase, C-terminal domain"/>
    <property type="match status" value="1"/>
</dbReference>
<dbReference type="SUPFAM" id="SSF55816">
    <property type="entry name" value="5'-nucleotidase (syn. UDP-sugar hydrolase), C-terminal domain"/>
    <property type="match status" value="1"/>
</dbReference>
<dbReference type="PROSITE" id="PS00785">
    <property type="entry name" value="5_NUCLEOTIDASE_1"/>
    <property type="match status" value="1"/>
</dbReference>
<comment type="caution">
    <text evidence="4">The sequence shown here is derived from an EMBL/GenBank/DDBJ whole genome shotgun (WGS) entry which is preliminary data.</text>
</comment>
<dbReference type="GO" id="GO:0016788">
    <property type="term" value="F:hydrolase activity, acting on ester bonds"/>
    <property type="evidence" value="ECO:0007669"/>
    <property type="project" value="InterPro"/>
</dbReference>
<dbReference type="VEuPathDB" id="FungiDB:PSHT_07354"/>
<evidence type="ECO:0000313" key="4">
    <source>
        <dbReference type="EMBL" id="POW06861.1"/>
    </source>
</evidence>
<dbReference type="SUPFAM" id="SSF56300">
    <property type="entry name" value="Metallo-dependent phosphatases"/>
    <property type="match status" value="2"/>
</dbReference>
<dbReference type="Proteomes" id="UP000239156">
    <property type="component" value="Unassembled WGS sequence"/>
</dbReference>
<dbReference type="GO" id="GO:0009166">
    <property type="term" value="P:nucleotide catabolic process"/>
    <property type="evidence" value="ECO:0007669"/>
    <property type="project" value="InterPro"/>
</dbReference>
<dbReference type="Gene3D" id="3.60.21.10">
    <property type="match status" value="1"/>
</dbReference>
<dbReference type="VEuPathDB" id="FungiDB:PSTT_08697"/>
<dbReference type="GO" id="GO:0046872">
    <property type="term" value="F:metal ion binding"/>
    <property type="evidence" value="ECO:0007669"/>
    <property type="project" value="InterPro"/>
</dbReference>
<organism evidence="4 5">
    <name type="scientific">Puccinia striiformis</name>
    <dbReference type="NCBI Taxonomy" id="27350"/>
    <lineage>
        <taxon>Eukaryota</taxon>
        <taxon>Fungi</taxon>
        <taxon>Dikarya</taxon>
        <taxon>Basidiomycota</taxon>
        <taxon>Pucciniomycotina</taxon>
        <taxon>Pucciniomycetes</taxon>
        <taxon>Pucciniales</taxon>
        <taxon>Pucciniaceae</taxon>
        <taxon>Puccinia</taxon>
    </lineage>
</organism>
<dbReference type="PANTHER" id="PTHR11575">
    <property type="entry name" value="5'-NUCLEOTIDASE-RELATED"/>
    <property type="match status" value="1"/>
</dbReference>
<keyword evidence="2" id="KW-0732">Signal</keyword>
<dbReference type="Pfam" id="PF21953">
    <property type="entry name" value="NadN_nucleosid_C"/>
    <property type="match status" value="1"/>
</dbReference>
<proteinExistence type="predicted"/>
<evidence type="ECO:0000259" key="3">
    <source>
        <dbReference type="Pfam" id="PF21953"/>
    </source>
</evidence>
<gene>
    <name evidence="4" type="ORF">PSTT_08697</name>
</gene>
<name>A0A2S4VBH1_9BASI</name>
<accession>A0A2S4VBH1</accession>
<evidence type="ECO:0000313" key="5">
    <source>
        <dbReference type="Proteomes" id="UP000239156"/>
    </source>
</evidence>
<dbReference type="PANTHER" id="PTHR11575:SF22">
    <property type="entry name" value="ADL392WP"/>
    <property type="match status" value="1"/>
</dbReference>
<feature type="domain" description="Putative 5'-nucleotidase C-terminal" evidence="3">
    <location>
        <begin position="454"/>
        <end position="669"/>
    </location>
</feature>
<protein>
    <recommendedName>
        <fullName evidence="3">Putative 5'-nucleotidase C-terminal domain-containing protein</fullName>
    </recommendedName>
</protein>
<dbReference type="GO" id="GO:0005829">
    <property type="term" value="C:cytosol"/>
    <property type="evidence" value="ECO:0007669"/>
    <property type="project" value="TreeGrafter"/>
</dbReference>
<dbReference type="InterPro" id="IPR006146">
    <property type="entry name" value="5'-Nucleotdase_CS"/>
</dbReference>
<dbReference type="InterPro" id="IPR029052">
    <property type="entry name" value="Metallo-depent_PP-like"/>
</dbReference>
<feature type="region of interest" description="Disordered" evidence="1">
    <location>
        <begin position="158"/>
        <end position="177"/>
    </location>
</feature>
<dbReference type="GO" id="GO:0000166">
    <property type="term" value="F:nucleotide binding"/>
    <property type="evidence" value="ECO:0007669"/>
    <property type="project" value="InterPro"/>
</dbReference>
<sequence>MTASTHRFRKVLGLIPIISLALWSSTCHQVAACGDGLHKRSQPSATPPPGAPNRQLEWGDLNIIHTTDSHGWLLVSEYSQPDPQCRTVCPSASSPCENSVGNLCRCQTTPNVDSSNPPRYVVSSRLISSPPKLGRFRFFLAHDLSCFSAAHQGDLHDGNGLSDAEPSVHPGTPRGTTTSKIFTRVPYDILAIGKAFLESILLCKPSLLRYVSTNENEIDITTTLTMTGNHELYDLEIAQQMHDQFAPSWKGSYLTTNVNITTSGTSVPLGSRYRKLVTEQGRKVTAFGIIFHFTGNANGTIVQPPSELVLEPWFKEAIHDKPDLFLLAGHMGVRDPDWKLVLDSIRAIHPEVPVIILGGHYHIRDCQQLDDRSMSLASGRYMETLGWMSLSGLDQPEQKPKFTRRYLDANRVTYEFHAGEKFDTIEGVQTSAELTKAAEEFDIHHRLGIAPHSFFGYRVPSTSKESLSYLFTGPDGVFETVVKNRERSNPMLGIIHTTAMRADLYKGNFTSNDQYITMPFDNSFQYVPDVPRKTAEEVLGILNAGGPVRNKAQLRRLRRDFETGAGIPRDQNFHLGHDVNEHYLAWIRLQSEDHHHHQQHTFMSEGSDSQTTQTSYGYVTKDQCPGYGDDVIHTPLPIVDQTEYVATAIPQDSDLIDVVFDSFTAKFILEALNEARLLTISTLNSSPAHLNRNYTMEKDVKEYNTVKANEVLGIYAQSKWNN</sequence>
<dbReference type="InterPro" id="IPR036907">
    <property type="entry name" value="5'-Nucleotdase_C_sf"/>
</dbReference>
<dbReference type="InterPro" id="IPR006179">
    <property type="entry name" value="5_nucleotidase/apyrase"/>
</dbReference>
<keyword evidence="5" id="KW-1185">Reference proteome</keyword>
<evidence type="ECO:0000256" key="1">
    <source>
        <dbReference type="SAM" id="MobiDB-lite"/>
    </source>
</evidence>
<feature type="chain" id="PRO_5015585035" description="Putative 5'-nucleotidase C-terminal domain-containing protein" evidence="2">
    <location>
        <begin position="33"/>
        <end position="722"/>
    </location>
</feature>
<reference evidence="4" key="1">
    <citation type="submission" date="2017-12" db="EMBL/GenBank/DDBJ databases">
        <title>Gene loss provides genomic basis for host adaptation in cereal stripe rust fungi.</title>
        <authorList>
            <person name="Xia C."/>
        </authorList>
    </citation>
    <scope>NUCLEOTIDE SEQUENCE [LARGE SCALE GENOMIC DNA]</scope>
    <source>
        <strain evidence="4">93-210</strain>
    </source>
</reference>